<dbReference type="Pfam" id="PF04978">
    <property type="entry name" value="MST"/>
    <property type="match status" value="1"/>
</dbReference>
<evidence type="ECO:0000313" key="2">
    <source>
        <dbReference type="Proteomes" id="UP001205311"/>
    </source>
</evidence>
<dbReference type="InterPro" id="IPR034660">
    <property type="entry name" value="DinB/YfiT-like"/>
</dbReference>
<protein>
    <recommendedName>
        <fullName evidence="3">DinB family protein</fullName>
    </recommendedName>
</protein>
<gene>
    <name evidence="1" type="ORF">LX15_002905</name>
</gene>
<reference evidence="1 2" key="1">
    <citation type="submission" date="2022-06" db="EMBL/GenBank/DDBJ databases">
        <title>Genomic Encyclopedia of Archaeal and Bacterial Type Strains, Phase II (KMG-II): from individual species to whole genera.</title>
        <authorList>
            <person name="Goeker M."/>
        </authorList>
    </citation>
    <scope>NUCLEOTIDE SEQUENCE [LARGE SCALE GENOMIC DNA]</scope>
    <source>
        <strain evidence="1 2">DSM 40477</strain>
    </source>
</reference>
<dbReference type="SUPFAM" id="SSF109854">
    <property type="entry name" value="DinB/YfiT-like putative metalloenzymes"/>
    <property type="match status" value="1"/>
</dbReference>
<name>A0ABT1HUK6_STRSD</name>
<sequence length="195" mass="20708">MAVPTMVRDVTDERDALLAFLAEQRAALRRAVHGLTDAQAAATPSASGLSLGALVKHAGQVESTWMDLVAGEEVRLPDERDAFRMTPDETLDRLLADYAAAAERTDAVVAAEPDLGRRVDLTPMSPLLPAGAGRTVRWVVFHLVEETARHAGHADVIRESLDGASALDLVSAVGAPLIPEYPHLTMGSVASRTGQ</sequence>
<evidence type="ECO:0008006" key="3">
    <source>
        <dbReference type="Google" id="ProtNLM"/>
    </source>
</evidence>
<organism evidence="1 2">
    <name type="scientific">Streptoalloteichus tenebrarius (strain ATCC 17920 / DSM 40477 / JCM 4838 / CBS 697.72 / NBRC 16177 / NCIMB 11028 / NRRL B-12390 / A12253. 1 / ISP 5477)</name>
    <name type="common">Streptomyces tenebrarius</name>
    <dbReference type="NCBI Taxonomy" id="1933"/>
    <lineage>
        <taxon>Bacteria</taxon>
        <taxon>Bacillati</taxon>
        <taxon>Actinomycetota</taxon>
        <taxon>Actinomycetes</taxon>
        <taxon>Pseudonocardiales</taxon>
        <taxon>Pseudonocardiaceae</taxon>
        <taxon>Streptoalloteichus</taxon>
    </lineage>
</organism>
<dbReference type="EMBL" id="JAMTCP010000014">
    <property type="protein sequence ID" value="MCP2259204.1"/>
    <property type="molecule type" value="Genomic_DNA"/>
</dbReference>
<dbReference type="InterPro" id="IPR007061">
    <property type="entry name" value="MST-like"/>
</dbReference>
<proteinExistence type="predicted"/>
<dbReference type="Gene3D" id="1.20.120.450">
    <property type="entry name" value="dinb family like domain"/>
    <property type="match status" value="1"/>
</dbReference>
<accession>A0ABT1HUK6</accession>
<keyword evidence="2" id="KW-1185">Reference proteome</keyword>
<comment type="caution">
    <text evidence="1">The sequence shown here is derived from an EMBL/GenBank/DDBJ whole genome shotgun (WGS) entry which is preliminary data.</text>
</comment>
<dbReference type="Proteomes" id="UP001205311">
    <property type="component" value="Unassembled WGS sequence"/>
</dbReference>
<evidence type="ECO:0000313" key="1">
    <source>
        <dbReference type="EMBL" id="MCP2259204.1"/>
    </source>
</evidence>